<reference evidence="1" key="2">
    <citation type="journal article" date="2023" name="IMA Fungus">
        <title>Comparative genomic study of the Penicillium genus elucidates a diverse pangenome and 15 lateral gene transfer events.</title>
        <authorList>
            <person name="Petersen C."/>
            <person name="Sorensen T."/>
            <person name="Nielsen M.R."/>
            <person name="Sondergaard T.E."/>
            <person name="Sorensen J.L."/>
            <person name="Fitzpatrick D.A."/>
            <person name="Frisvad J.C."/>
            <person name="Nielsen K.L."/>
        </authorList>
    </citation>
    <scope>NUCLEOTIDE SEQUENCE</scope>
    <source>
        <strain evidence="1">IBT 29864</strain>
    </source>
</reference>
<comment type="caution">
    <text evidence="1">The sequence shown here is derived from an EMBL/GenBank/DDBJ whole genome shotgun (WGS) entry which is preliminary data.</text>
</comment>
<name>A0A9W9SQQ0_9EURO</name>
<dbReference type="Proteomes" id="UP001147782">
    <property type="component" value="Unassembled WGS sequence"/>
</dbReference>
<proteinExistence type="predicted"/>
<protein>
    <submittedName>
        <fullName evidence="1">Uncharacterized protein</fullName>
    </submittedName>
</protein>
<dbReference type="OrthoDB" id="2992173at2759"/>
<keyword evidence="2" id="KW-1185">Reference proteome</keyword>
<gene>
    <name evidence="1" type="ORF">N7496_003186</name>
</gene>
<sequence length="425" mass="48141">MHSIRVTAKQERMQSQSGFSEFVQIPPQINQAGRVNAAFVVHDSRHEENPDQYSYWRPVTERENPIWDWLVINYANNGIQVFLPDGTFYREVRIVQHANTTLSAKWLPFDPPVKPQDSGQLDRLLEMFTAKDQKHLLAFCDMINKSLANSSSPPSAYSSLLQSTVGRPLALVNAGWSLELATDDKINQSSLSNIPAERNLLNGQDIYQFPLKLGDKSRPYDGLIGYFNTLPQPAVENKVGNELDLSKIYTYYMDMDSPPDGPLQQLASSLPKFQCFWLDPDDAKYGDPARTVAQIAAVFAKDWNEKLRVFGTIIDPFAPITAYSGILPVQKLQLPPWTWQNAMQKMTAFFHMGPIVSTEDVDKYWDPTRQLKPDYRLDSTDSNQATEEDSAVKIPSLAIADWAWLQPYSDPDDYMALEAGHSAWI</sequence>
<evidence type="ECO:0000313" key="1">
    <source>
        <dbReference type="EMBL" id="KAJ5380758.1"/>
    </source>
</evidence>
<organism evidence="1 2">
    <name type="scientific">Penicillium cataractarum</name>
    <dbReference type="NCBI Taxonomy" id="2100454"/>
    <lineage>
        <taxon>Eukaryota</taxon>
        <taxon>Fungi</taxon>
        <taxon>Dikarya</taxon>
        <taxon>Ascomycota</taxon>
        <taxon>Pezizomycotina</taxon>
        <taxon>Eurotiomycetes</taxon>
        <taxon>Eurotiomycetidae</taxon>
        <taxon>Eurotiales</taxon>
        <taxon>Aspergillaceae</taxon>
        <taxon>Penicillium</taxon>
    </lineage>
</organism>
<evidence type="ECO:0000313" key="2">
    <source>
        <dbReference type="Proteomes" id="UP001147782"/>
    </source>
</evidence>
<accession>A0A9W9SQQ0</accession>
<reference evidence="1" key="1">
    <citation type="submission" date="2022-11" db="EMBL/GenBank/DDBJ databases">
        <authorList>
            <person name="Petersen C."/>
        </authorList>
    </citation>
    <scope>NUCLEOTIDE SEQUENCE</scope>
    <source>
        <strain evidence="1">IBT 29864</strain>
    </source>
</reference>
<dbReference type="GeneID" id="81435294"/>
<dbReference type="AlphaFoldDB" id="A0A9W9SQQ0"/>
<dbReference type="EMBL" id="JAPZBS010000002">
    <property type="protein sequence ID" value="KAJ5380758.1"/>
    <property type="molecule type" value="Genomic_DNA"/>
</dbReference>
<dbReference type="RefSeq" id="XP_056558329.1">
    <property type="nucleotide sequence ID" value="XM_056696117.1"/>
</dbReference>